<dbReference type="InterPro" id="IPR050884">
    <property type="entry name" value="CNP_phosphodiesterase-III"/>
</dbReference>
<dbReference type="EMBL" id="JAGINP010000010">
    <property type="protein sequence ID" value="MBP2293398.1"/>
    <property type="molecule type" value="Genomic_DNA"/>
</dbReference>
<comment type="similarity">
    <text evidence="4">Belongs to the cyclic nucleotide phosphodiesterase class-III family.</text>
</comment>
<keyword evidence="1" id="KW-0479">Metal-binding</keyword>
<evidence type="ECO:0000256" key="3">
    <source>
        <dbReference type="ARBA" id="ARBA00023004"/>
    </source>
</evidence>
<evidence type="ECO:0000259" key="5">
    <source>
        <dbReference type="Pfam" id="PF00149"/>
    </source>
</evidence>
<dbReference type="PANTHER" id="PTHR42988">
    <property type="entry name" value="PHOSPHOHYDROLASE"/>
    <property type="match status" value="1"/>
</dbReference>
<feature type="domain" description="Calcineurin-like phosphoesterase" evidence="5">
    <location>
        <begin position="5"/>
        <end position="228"/>
    </location>
</feature>
<evidence type="ECO:0000256" key="2">
    <source>
        <dbReference type="ARBA" id="ARBA00022801"/>
    </source>
</evidence>
<dbReference type="InterPro" id="IPR029052">
    <property type="entry name" value="Metallo-depent_PP-like"/>
</dbReference>
<dbReference type="SUPFAM" id="SSF56300">
    <property type="entry name" value="Metallo-dependent phosphatases"/>
    <property type="match status" value="1"/>
</dbReference>
<organism evidence="6 7">
    <name type="scientific">Azospirillum rugosum</name>
    <dbReference type="NCBI Taxonomy" id="416170"/>
    <lineage>
        <taxon>Bacteria</taxon>
        <taxon>Pseudomonadati</taxon>
        <taxon>Pseudomonadota</taxon>
        <taxon>Alphaproteobacteria</taxon>
        <taxon>Rhodospirillales</taxon>
        <taxon>Azospirillaceae</taxon>
        <taxon>Azospirillum</taxon>
    </lineage>
</organism>
<gene>
    <name evidence="6" type="ORF">J2851_003181</name>
</gene>
<dbReference type="PANTHER" id="PTHR42988:SF2">
    <property type="entry name" value="CYCLIC NUCLEOTIDE PHOSPHODIESTERASE CBUA0032-RELATED"/>
    <property type="match status" value="1"/>
</dbReference>
<name>A0ABS4SLG3_9PROT</name>
<accession>A0ABS4SLG3</accession>
<keyword evidence="2" id="KW-0378">Hydrolase</keyword>
<keyword evidence="3" id="KW-0408">Iron</keyword>
<dbReference type="Gene3D" id="3.60.21.10">
    <property type="match status" value="1"/>
</dbReference>
<evidence type="ECO:0000313" key="6">
    <source>
        <dbReference type="EMBL" id="MBP2293398.1"/>
    </source>
</evidence>
<reference evidence="6 7" key="1">
    <citation type="submission" date="2021-03" db="EMBL/GenBank/DDBJ databases">
        <title>Genomic Encyclopedia of Type Strains, Phase III (KMG-III): the genomes of soil and plant-associated and newly described type strains.</title>
        <authorList>
            <person name="Whitman W."/>
        </authorList>
    </citation>
    <scope>NUCLEOTIDE SEQUENCE [LARGE SCALE GENOMIC DNA]</scope>
    <source>
        <strain evidence="6 7">IMMIB AFH-6</strain>
    </source>
</reference>
<sequence>MQTGFRFAHFSDAHLPLPPGRSGGLWALAGKRSLGLLSWRRKRHAIHRPEILAALLADVAAHAPDHVVVTGDLTNIALPDEFERARAWLEQVGSPDQVSVVPGNHDATVRVPWDIGLGRWQPWMTGDAPAEGFPFVRVRGPVAFVGVSTAVPTPPLLATGTVGAAQAARLEAVLADLGRRGLFRVVLMHHAPILVGRSPRKALTDRRHVQDVLARGGAELVLHGHHHCNQIGSLPGRGAAIPVIGVASASAAPIGRGQAAHWNQFTVGRRDGAWRLSALVRGYTADGFRTEMRYAMTYERHDAATWS</sequence>
<proteinExistence type="inferred from homology"/>
<evidence type="ECO:0000313" key="7">
    <source>
        <dbReference type="Proteomes" id="UP000781958"/>
    </source>
</evidence>
<evidence type="ECO:0000256" key="1">
    <source>
        <dbReference type="ARBA" id="ARBA00022723"/>
    </source>
</evidence>
<evidence type="ECO:0000256" key="4">
    <source>
        <dbReference type="ARBA" id="ARBA00025742"/>
    </source>
</evidence>
<dbReference type="InterPro" id="IPR004843">
    <property type="entry name" value="Calcineurin-like_PHP"/>
</dbReference>
<comment type="caution">
    <text evidence="6">The sequence shown here is derived from an EMBL/GenBank/DDBJ whole genome shotgun (WGS) entry which is preliminary data.</text>
</comment>
<dbReference type="Pfam" id="PF00149">
    <property type="entry name" value="Metallophos"/>
    <property type="match status" value="1"/>
</dbReference>
<dbReference type="Proteomes" id="UP000781958">
    <property type="component" value="Unassembled WGS sequence"/>
</dbReference>
<dbReference type="RefSeq" id="WP_209767322.1">
    <property type="nucleotide sequence ID" value="NZ_JAGINP010000010.1"/>
</dbReference>
<keyword evidence="7" id="KW-1185">Reference proteome</keyword>
<protein>
    <submittedName>
        <fullName evidence="6">3',5'-cyclic AMP phosphodiesterase CpdA</fullName>
    </submittedName>
</protein>